<dbReference type="PANTHER" id="PTHR43304">
    <property type="entry name" value="PHYTOCHROME-LIKE PROTEIN CPH1"/>
    <property type="match status" value="1"/>
</dbReference>
<dbReference type="SUPFAM" id="SSF55781">
    <property type="entry name" value="GAF domain-like"/>
    <property type="match status" value="1"/>
</dbReference>
<feature type="domain" description="PAS" evidence="7">
    <location>
        <begin position="720"/>
        <end position="792"/>
    </location>
</feature>
<feature type="domain" description="PAC" evidence="8">
    <location>
        <begin position="922"/>
        <end position="974"/>
    </location>
</feature>
<evidence type="ECO:0000313" key="10">
    <source>
        <dbReference type="EMBL" id="PSB35666.1"/>
    </source>
</evidence>
<organism evidence="10 11">
    <name type="scientific">Stenomitos frigidus ULC18</name>
    <dbReference type="NCBI Taxonomy" id="2107698"/>
    <lineage>
        <taxon>Bacteria</taxon>
        <taxon>Bacillati</taxon>
        <taxon>Cyanobacteriota</taxon>
        <taxon>Cyanophyceae</taxon>
        <taxon>Leptolyngbyales</taxon>
        <taxon>Leptolyngbyaceae</taxon>
        <taxon>Stenomitos</taxon>
    </lineage>
</organism>
<comment type="caution">
    <text evidence="10">The sequence shown here is derived from an EMBL/GenBank/DDBJ whole genome shotgun (WGS) entry which is preliminary data.</text>
</comment>
<dbReference type="SMART" id="SM00091">
    <property type="entry name" value="PAS"/>
    <property type="match status" value="4"/>
</dbReference>
<keyword evidence="4" id="KW-0808">Transferase</keyword>
<dbReference type="SUPFAM" id="SSF158472">
    <property type="entry name" value="HAMP domain-like"/>
    <property type="match status" value="1"/>
</dbReference>
<dbReference type="PROSITE" id="PS50113">
    <property type="entry name" value="PAC"/>
    <property type="match status" value="3"/>
</dbReference>
<dbReference type="Pfam" id="PF13426">
    <property type="entry name" value="PAS_9"/>
    <property type="match status" value="1"/>
</dbReference>
<evidence type="ECO:0000256" key="1">
    <source>
        <dbReference type="ARBA" id="ARBA00000085"/>
    </source>
</evidence>
<dbReference type="Pfam" id="PF00989">
    <property type="entry name" value="PAS"/>
    <property type="match status" value="1"/>
</dbReference>
<keyword evidence="5" id="KW-0418">Kinase</keyword>
<evidence type="ECO:0000259" key="8">
    <source>
        <dbReference type="PROSITE" id="PS50113"/>
    </source>
</evidence>
<dbReference type="InterPro" id="IPR035965">
    <property type="entry name" value="PAS-like_dom_sf"/>
</dbReference>
<dbReference type="InterPro" id="IPR052162">
    <property type="entry name" value="Sensor_kinase/Photoreceptor"/>
</dbReference>
<dbReference type="SUPFAM" id="SSF47384">
    <property type="entry name" value="Homodimeric domain of signal transducing histidine kinase"/>
    <property type="match status" value="1"/>
</dbReference>
<dbReference type="SMART" id="SM00065">
    <property type="entry name" value="GAF"/>
    <property type="match status" value="1"/>
</dbReference>
<keyword evidence="6" id="KW-0472">Membrane</keyword>
<dbReference type="GO" id="GO:0000155">
    <property type="term" value="F:phosphorelay sensor kinase activity"/>
    <property type="evidence" value="ECO:0007669"/>
    <property type="project" value="InterPro"/>
</dbReference>
<comment type="catalytic activity">
    <reaction evidence="1">
        <text>ATP + protein L-histidine = ADP + protein N-phospho-L-histidine.</text>
        <dbReference type="EC" id="2.7.13.3"/>
    </reaction>
</comment>
<reference evidence="10 11" key="2">
    <citation type="submission" date="2018-03" db="EMBL/GenBank/DDBJ databases">
        <title>The ancient ancestry and fast evolution of plastids.</title>
        <authorList>
            <person name="Moore K.R."/>
            <person name="Magnabosco C."/>
            <person name="Momper L."/>
            <person name="Gold D.A."/>
            <person name="Bosak T."/>
            <person name="Fournier G.P."/>
        </authorList>
    </citation>
    <scope>NUCLEOTIDE SEQUENCE [LARGE SCALE GENOMIC DNA]</scope>
    <source>
        <strain evidence="10 11">ULC18</strain>
    </source>
</reference>
<evidence type="ECO:0000256" key="3">
    <source>
        <dbReference type="ARBA" id="ARBA00022553"/>
    </source>
</evidence>
<protein>
    <recommendedName>
        <fullName evidence="2">histidine kinase</fullName>
        <ecNumber evidence="2">2.7.13.3</ecNumber>
    </recommendedName>
</protein>
<feature type="transmembrane region" description="Helical" evidence="6">
    <location>
        <begin position="28"/>
        <end position="52"/>
    </location>
</feature>
<dbReference type="RefSeq" id="WP_106254382.1">
    <property type="nucleotide sequence ID" value="NZ_CAWNSW010000056.1"/>
</dbReference>
<keyword evidence="11" id="KW-1185">Reference proteome</keyword>
<dbReference type="Gene3D" id="3.30.450.40">
    <property type="match status" value="1"/>
</dbReference>
<dbReference type="Pfam" id="PF01590">
    <property type="entry name" value="GAF"/>
    <property type="match status" value="1"/>
</dbReference>
<keyword evidence="6" id="KW-1133">Transmembrane helix</keyword>
<dbReference type="InterPro" id="IPR001610">
    <property type="entry name" value="PAC"/>
</dbReference>
<feature type="domain" description="PAS" evidence="7">
    <location>
        <begin position="463"/>
        <end position="521"/>
    </location>
</feature>
<dbReference type="SUPFAM" id="SSF55785">
    <property type="entry name" value="PYP-like sensor domain (PAS domain)"/>
    <property type="match status" value="4"/>
</dbReference>
<dbReference type="Pfam" id="PF00512">
    <property type="entry name" value="HisKA"/>
    <property type="match status" value="1"/>
</dbReference>
<evidence type="ECO:0000256" key="4">
    <source>
        <dbReference type="ARBA" id="ARBA00022679"/>
    </source>
</evidence>
<dbReference type="InterPro" id="IPR000014">
    <property type="entry name" value="PAS"/>
</dbReference>
<accession>A0A2T1ESD6</accession>
<dbReference type="PANTHER" id="PTHR43304:SF1">
    <property type="entry name" value="PAC DOMAIN-CONTAINING PROTEIN"/>
    <property type="match status" value="1"/>
</dbReference>
<dbReference type="SMART" id="SM00388">
    <property type="entry name" value="HisKA"/>
    <property type="match status" value="1"/>
</dbReference>
<dbReference type="CDD" id="cd00130">
    <property type="entry name" value="PAS"/>
    <property type="match status" value="4"/>
</dbReference>
<feature type="domain" description="PAS" evidence="7">
    <location>
        <begin position="848"/>
        <end position="918"/>
    </location>
</feature>
<evidence type="ECO:0000259" key="7">
    <source>
        <dbReference type="PROSITE" id="PS50112"/>
    </source>
</evidence>
<dbReference type="Gene3D" id="6.10.340.10">
    <property type="match status" value="1"/>
</dbReference>
<dbReference type="InterPro" id="IPR029016">
    <property type="entry name" value="GAF-like_dom_sf"/>
</dbReference>
<reference evidence="11" key="1">
    <citation type="submission" date="2018-02" db="EMBL/GenBank/DDBJ databases">
        <authorList>
            <person name="Moore K."/>
            <person name="Momper L."/>
        </authorList>
    </citation>
    <scope>NUCLEOTIDE SEQUENCE [LARGE SCALE GENOMIC DNA]</scope>
    <source>
        <strain evidence="11">ULC18</strain>
    </source>
</reference>
<dbReference type="GO" id="GO:0016020">
    <property type="term" value="C:membrane"/>
    <property type="evidence" value="ECO:0007669"/>
    <property type="project" value="InterPro"/>
</dbReference>
<dbReference type="NCBIfam" id="TIGR00229">
    <property type="entry name" value="sensory_box"/>
    <property type="match status" value="4"/>
</dbReference>
<dbReference type="EMBL" id="PVWK01000005">
    <property type="protein sequence ID" value="PSB35666.1"/>
    <property type="molecule type" value="Genomic_DNA"/>
</dbReference>
<keyword evidence="3" id="KW-0597">Phosphoprotein</keyword>
<evidence type="ECO:0000256" key="5">
    <source>
        <dbReference type="ARBA" id="ARBA00022777"/>
    </source>
</evidence>
<dbReference type="SMART" id="SM00304">
    <property type="entry name" value="HAMP"/>
    <property type="match status" value="1"/>
</dbReference>
<dbReference type="Proteomes" id="UP000239576">
    <property type="component" value="Unassembled WGS sequence"/>
</dbReference>
<evidence type="ECO:0000256" key="2">
    <source>
        <dbReference type="ARBA" id="ARBA00012438"/>
    </source>
</evidence>
<dbReference type="Gene3D" id="1.10.287.130">
    <property type="match status" value="1"/>
</dbReference>
<gene>
    <name evidence="10" type="ORF">C7B82_00620</name>
</gene>
<dbReference type="InterPro" id="IPR013767">
    <property type="entry name" value="PAS_fold"/>
</dbReference>
<dbReference type="CDD" id="cd00082">
    <property type="entry name" value="HisKA"/>
    <property type="match status" value="1"/>
</dbReference>
<sequence length="1250" mass="140614">MKSTDTPGTKLRPPKISFSRRSHRKIPLVAVLVVPFALQILTAVGLTGYLSYRNGQQIVNNLASQLAAEVGNRIEQNLVRDLRTPAEMTRNAAAMQMGLLPNRDQLSLQRFFEQQLKLIDSVKMIAIADERQKLFAVEKRRDDSFAVRVDEQGGEDVLNRNLTSSLIEPIQPSVDTFNDHEPPAAVSWYTAAKLAQKPLWRLAEGLTPAGKPMLTAVNMQPLYDRTNGFQGVLASSVLLANLGSALKDVKIAQTGRAFIVEPNGLLVANSNGDRPFRKAAHSERLAAADSGTQTPRRSYERLRAIKSHDILTEQTALAVVDQFGGFDRIQAMQQFSFEVDRQRYFVHIEPLGRDQDLDWLAVVVVPEGDFIEAIDSNHRLTLLLCAGALTMAVVVGWLTASWIARPILRLSQASRALALGEWHYPVETDSQIAELEVLAHSFNQMTVHLQQSFDQVKTALQESEAKFTKVFRASPDAITITTLPERNYLDVNARFVEFTGYAREEVLGQNALSLNLTVNPEQVTRFEYFLNTQHCVRDLEIDYRNKQGQLGTVLVSSEVIELEGQTRLLCIYRDITLRKQLELALQQSEAKLNDVLNSAIASITSLRIFPDGTWHYDYWSKGCEMVFGYTPDAFMADQTLWLSRVPPEDLERVCVVNPKQLQEQHTLVTQYRFWHKDGTLRWISGYVTSRWDATLNAWVATAVDVDVSTAMRIEAERTQAESALREAQRVAHIGSWECDAIAQTTWWSDELFRIHGLDLNQPLPSPIDTLQFIHPDDRAVFKSLAEQAIAEGKAFKGDLRIVRPDGSIRFVEVRGMPLFDEQGIYVRMVGTTLDITERKQAEEAFRESEQRFRNAFDTTAVGMCLTALDGRFLQVNAALCQMLGYTEAELLSLTFAALTHPDDLNTTLEYAQKLRSGEISYYHLEKRYKHKEGHTIWCLLSVSLVRDREQQPLYFVAQMQDTTEQQAALRERQRAEASRQAANVALSQRVAELSTLNHITQTVASLTALPTALTTAAALMTDRFKAREADISLLNKQRTALQIIANHHVDPAAPSLVGKTFLIAEDYIGKQLLERRESVVLTITETFPGTEYSRRLMEARNIHCIMTVGMWMRGEAIGAITVATEEWGRVFTPDEVKLAETIAGQIASAVQNAYLFEALQRAKETAEAANIAKSHLLADISHELQIPLHSILERVQALPQESAQTQQDYLESIHYNSEYLLQLINNLSSIATIESAPKHTSLEPRVHERD</sequence>
<dbReference type="PROSITE" id="PS50112">
    <property type="entry name" value="PAS"/>
    <property type="match status" value="3"/>
</dbReference>
<evidence type="ECO:0000259" key="9">
    <source>
        <dbReference type="PROSITE" id="PS50885"/>
    </source>
</evidence>
<dbReference type="GO" id="GO:0006355">
    <property type="term" value="P:regulation of DNA-templated transcription"/>
    <property type="evidence" value="ECO:0007669"/>
    <property type="project" value="InterPro"/>
</dbReference>
<dbReference type="InterPro" id="IPR000700">
    <property type="entry name" value="PAS-assoc_C"/>
</dbReference>
<dbReference type="InterPro" id="IPR036097">
    <property type="entry name" value="HisK_dim/P_sf"/>
</dbReference>
<dbReference type="Pfam" id="PF08447">
    <property type="entry name" value="PAS_3"/>
    <property type="match status" value="2"/>
</dbReference>
<dbReference type="InterPro" id="IPR003018">
    <property type="entry name" value="GAF"/>
</dbReference>
<dbReference type="Gene3D" id="2.10.70.100">
    <property type="match status" value="1"/>
</dbReference>
<dbReference type="SMART" id="SM00086">
    <property type="entry name" value="PAC"/>
    <property type="match status" value="4"/>
</dbReference>
<dbReference type="EC" id="2.7.13.3" evidence="2"/>
<dbReference type="InterPro" id="IPR013655">
    <property type="entry name" value="PAS_fold_3"/>
</dbReference>
<proteinExistence type="predicted"/>
<dbReference type="AlphaFoldDB" id="A0A2T1ESD6"/>
<dbReference type="OrthoDB" id="518094at2"/>
<name>A0A2T1ESD6_9CYAN</name>
<dbReference type="Pfam" id="PF00672">
    <property type="entry name" value="HAMP"/>
    <property type="match status" value="1"/>
</dbReference>
<dbReference type="CDD" id="cd06225">
    <property type="entry name" value="HAMP"/>
    <property type="match status" value="1"/>
</dbReference>
<feature type="domain" description="PAC" evidence="8">
    <location>
        <begin position="795"/>
        <end position="847"/>
    </location>
</feature>
<dbReference type="InterPro" id="IPR003660">
    <property type="entry name" value="HAMP_dom"/>
</dbReference>
<evidence type="ECO:0000256" key="6">
    <source>
        <dbReference type="SAM" id="Phobius"/>
    </source>
</evidence>
<dbReference type="Gene3D" id="3.30.450.20">
    <property type="entry name" value="PAS domain"/>
    <property type="match status" value="5"/>
</dbReference>
<feature type="transmembrane region" description="Helical" evidence="6">
    <location>
        <begin position="380"/>
        <end position="404"/>
    </location>
</feature>
<dbReference type="PROSITE" id="PS50885">
    <property type="entry name" value="HAMP"/>
    <property type="match status" value="1"/>
</dbReference>
<feature type="domain" description="PAC" evidence="8">
    <location>
        <begin position="537"/>
        <end position="587"/>
    </location>
</feature>
<evidence type="ECO:0000313" key="11">
    <source>
        <dbReference type="Proteomes" id="UP000239576"/>
    </source>
</evidence>
<dbReference type="InterPro" id="IPR003661">
    <property type="entry name" value="HisK_dim/P_dom"/>
</dbReference>
<keyword evidence="6" id="KW-0812">Transmembrane</keyword>
<feature type="domain" description="HAMP" evidence="9">
    <location>
        <begin position="401"/>
        <end position="454"/>
    </location>
</feature>